<dbReference type="InterPro" id="IPR017853">
    <property type="entry name" value="GH"/>
</dbReference>
<dbReference type="SUPFAM" id="SSF51445">
    <property type="entry name" value="(Trans)glycosidases"/>
    <property type="match status" value="1"/>
</dbReference>
<feature type="chain" id="PRO_5005208553" description="Secretion system C-terminal sorting domain-containing protein" evidence="1">
    <location>
        <begin position="25"/>
        <end position="1191"/>
    </location>
</feature>
<dbReference type="Gene3D" id="3.20.20.80">
    <property type="entry name" value="Glycosidases"/>
    <property type="match status" value="1"/>
</dbReference>
<sequence>MPFYQKSFFALSTFLFLTLSVTYAQYETHLLQGLVISSSDAPQSNAELAIDGLQNTSWVSNNPFPTNFYDNAYQNLILQPNRIELSNIYPEATNSYSPSITLPAEAFINFASPEDIYLIGLKTNGLQEKVTITFFDSLGIVKTEEYLPAQSYNHIRFEVNLEDIEKIKLSSIASFSIMEIGLLAEVPKEYITLDLGDTYTVSEVKSKHWAGNSNATATQLLAGNHPDSLTIIANLQPDEIAFISTSLDPAIEARYLQIAHRVVPENYKKVTVFEIEAYGSEIVKPDPVLPDPDPVTTWNPDAGLYSALSKTAIASSSSTANGTNNTAEAVLDDNIATAWLSTNPLPDAYVSNSRQNIFLNKNGIAGNGANMTNATDGNLGNSTPQIGLINGVANFSLDLAPVKVHRLGLRLANNHAEPVSIQVINLQGDTLSTTYETTTTGHVRFEIEMDEVTKVFLTSNAAFSIQEIAAYSEPLSEFITLDLMEVKPVSRIAAKQWNGNNTAISSKLWVGPTLDSLTLLAELDPNSLDIHNIELPEGNRTRFVRLEQQLVDENYKKATIQELTVYDKFGNYGPPPAPKPQNTSFGKLFGVNTVWAWGTKKVPNLQGADEGAQKFIRAANQARNYHNIHWDTADPDITPSYGGENPMVLRPWTQWTREYKDWIDKGFEVDATFTFDRFQESLWDNPYSSGYGLGHAFASTFGPSHENLIRTVEVGNEPWDYSDSTYRKILLGTAQGLKTADPMIKVLPAALQASNPVTNDGQKNYMGTKLHEAAAPYLDGINLHLYSYYRTNEGDRIAVHPEHPASEMRALFSGLRFRDANMPGKEVHVTEWGWDASSENETAINSEAVSAQSQAVYALRGLFWLSRMGVDKAHWYFYANVDTLEGIDPINYQRSGLTESGHYGFKEKRAFTALEAMQNRMGNLYFEDVIREDEQAYIYQLRNEEGELSHLIAWRPVTGEDSLTVNYQLPAEFPAQEAWYLSGLSPNGEEVSLSYTNGKLTLPLSSKPLLIHLGTSVQNGTNIPLEGNLKVYNDKTGFELKLSTNTPLKHADEIKLINEKGPLNHSSITWQKESPLLWKADLGSLDPGAYLTRVELGTKKVQTNTVSIDIPHRFVLSPNPTQGKSTLRVMQEFNEKTKISIIRLDGIPVQTIYLPAHTTTANLDFSELKNSTYLIRLENTSFKGQQKFIKQ</sequence>
<gene>
    <name evidence="3" type="ORF">CA2015_0273</name>
</gene>
<feature type="signal peptide" evidence="1">
    <location>
        <begin position="1"/>
        <end position="24"/>
    </location>
</feature>
<dbReference type="SUPFAM" id="SSF49785">
    <property type="entry name" value="Galactose-binding domain-like"/>
    <property type="match status" value="1"/>
</dbReference>
<reference evidence="3 4" key="1">
    <citation type="submission" date="2015-07" db="EMBL/GenBank/DDBJ databases">
        <authorList>
            <person name="Kim K.M."/>
        </authorList>
    </citation>
    <scope>NUCLEOTIDE SEQUENCE [LARGE SCALE GENOMIC DNA]</scope>
    <source>
        <strain evidence="3 4">KCTC 12363</strain>
    </source>
</reference>
<dbReference type="PANTHER" id="PTHR12631:SF10">
    <property type="entry name" value="BETA-XYLOSIDASE-LIKE PROTEIN-RELATED"/>
    <property type="match status" value="1"/>
</dbReference>
<accession>A0A0H4P6I0</accession>
<dbReference type="Pfam" id="PF18962">
    <property type="entry name" value="Por_Secre_tail"/>
    <property type="match status" value="1"/>
</dbReference>
<dbReference type="Proteomes" id="UP000036520">
    <property type="component" value="Chromosome"/>
</dbReference>
<dbReference type="AlphaFoldDB" id="A0A0H4P6I0"/>
<dbReference type="InterPro" id="IPR051923">
    <property type="entry name" value="Glycosyl_Hydrolase_39"/>
</dbReference>
<evidence type="ECO:0000259" key="2">
    <source>
        <dbReference type="Pfam" id="PF18962"/>
    </source>
</evidence>
<organism evidence="3 4">
    <name type="scientific">Cyclobacterium amurskyense</name>
    <dbReference type="NCBI Taxonomy" id="320787"/>
    <lineage>
        <taxon>Bacteria</taxon>
        <taxon>Pseudomonadati</taxon>
        <taxon>Bacteroidota</taxon>
        <taxon>Cytophagia</taxon>
        <taxon>Cytophagales</taxon>
        <taxon>Cyclobacteriaceae</taxon>
        <taxon>Cyclobacterium</taxon>
    </lineage>
</organism>
<dbReference type="InterPro" id="IPR008979">
    <property type="entry name" value="Galactose-bd-like_sf"/>
</dbReference>
<dbReference type="EMBL" id="CP012040">
    <property type="protein sequence ID" value="AKP49754.1"/>
    <property type="molecule type" value="Genomic_DNA"/>
</dbReference>
<keyword evidence="4" id="KW-1185">Reference proteome</keyword>
<dbReference type="InterPro" id="IPR026444">
    <property type="entry name" value="Secre_tail"/>
</dbReference>
<proteinExistence type="predicted"/>
<evidence type="ECO:0000313" key="3">
    <source>
        <dbReference type="EMBL" id="AKP49754.1"/>
    </source>
</evidence>
<dbReference type="PANTHER" id="PTHR12631">
    <property type="entry name" value="ALPHA-L-IDURONIDASE"/>
    <property type="match status" value="1"/>
</dbReference>
<dbReference type="RefSeq" id="WP_048640263.1">
    <property type="nucleotide sequence ID" value="NZ_CP012040.1"/>
</dbReference>
<dbReference type="OrthoDB" id="177731at2"/>
<dbReference type="GO" id="GO:0004553">
    <property type="term" value="F:hydrolase activity, hydrolyzing O-glycosyl compounds"/>
    <property type="evidence" value="ECO:0007669"/>
    <property type="project" value="TreeGrafter"/>
</dbReference>
<dbReference type="KEGG" id="camu:CA2015_0273"/>
<evidence type="ECO:0000313" key="4">
    <source>
        <dbReference type="Proteomes" id="UP000036520"/>
    </source>
</evidence>
<protein>
    <recommendedName>
        <fullName evidence="2">Secretion system C-terminal sorting domain-containing protein</fullName>
    </recommendedName>
</protein>
<name>A0A0H4P6I0_9BACT</name>
<evidence type="ECO:0000256" key="1">
    <source>
        <dbReference type="SAM" id="SignalP"/>
    </source>
</evidence>
<keyword evidence="1" id="KW-0732">Signal</keyword>
<feature type="domain" description="Secretion system C-terminal sorting" evidence="2">
    <location>
        <begin position="1118"/>
        <end position="1189"/>
    </location>
</feature>
<dbReference type="NCBIfam" id="TIGR04183">
    <property type="entry name" value="Por_Secre_tail"/>
    <property type="match status" value="1"/>
</dbReference>
<dbReference type="STRING" id="320787.CA2015_0273"/>